<evidence type="ECO:0000313" key="4">
    <source>
        <dbReference type="Proteomes" id="UP001221413"/>
    </source>
</evidence>
<proteinExistence type="predicted"/>
<evidence type="ECO:0000313" key="3">
    <source>
        <dbReference type="EMBL" id="KAJ6264296.1"/>
    </source>
</evidence>
<keyword evidence="2" id="KW-0812">Transmembrane</keyword>
<protein>
    <submittedName>
        <fullName evidence="3">Uncharacterized protein</fullName>
    </submittedName>
</protein>
<dbReference type="AlphaFoldDB" id="A0AAD6NLZ3"/>
<dbReference type="EMBL" id="JAQGDS010000001">
    <property type="protein sequence ID" value="KAJ6264296.1"/>
    <property type="molecule type" value="Genomic_DNA"/>
</dbReference>
<feature type="region of interest" description="Disordered" evidence="1">
    <location>
        <begin position="1"/>
        <end position="22"/>
    </location>
</feature>
<feature type="transmembrane region" description="Helical" evidence="2">
    <location>
        <begin position="334"/>
        <end position="355"/>
    </location>
</feature>
<organism evidence="3 4">
    <name type="scientific">Drechslerella dactyloides</name>
    <name type="common">Nematode-trapping fungus</name>
    <name type="synonym">Arthrobotrys dactyloides</name>
    <dbReference type="NCBI Taxonomy" id="74499"/>
    <lineage>
        <taxon>Eukaryota</taxon>
        <taxon>Fungi</taxon>
        <taxon>Dikarya</taxon>
        <taxon>Ascomycota</taxon>
        <taxon>Pezizomycotina</taxon>
        <taxon>Orbiliomycetes</taxon>
        <taxon>Orbiliales</taxon>
        <taxon>Orbiliaceae</taxon>
        <taxon>Drechslerella</taxon>
    </lineage>
</organism>
<reference evidence="3" key="1">
    <citation type="submission" date="2023-01" db="EMBL/GenBank/DDBJ databases">
        <title>The chitinases involved in constricting ring structure development in the nematode-trapping fungus Drechslerella dactyloides.</title>
        <authorList>
            <person name="Wang R."/>
            <person name="Zhang L."/>
            <person name="Tang P."/>
            <person name="Li S."/>
            <person name="Liang L."/>
        </authorList>
    </citation>
    <scope>NUCLEOTIDE SEQUENCE</scope>
    <source>
        <strain evidence="3">YMF1.00031</strain>
    </source>
</reference>
<sequence>MRRKSKSGTTTKESPRCRDPNGETLWAAFPKAAFPTSLQRISTNTTTAIVMPARRCRGLLSAAALAALCARSEAQAASSQTRTLSVTLTAAGPLGTFNPPGDCSTFSAYSTQTLVFGVGDENPRSFTLTSLRQGCQVGGPHTSCCPPNYELGQYNSPGVCPGGYTTHSDLEFVAVARRTEGFRIVYAPIGTKTGKLCCPRQVNAMLVLHVSNRMRRVDDSIKYTADGAIPLCLATTKGPTITQGGSVVNQESDYFASAVIVVPPGASDPPLSTEMQTVASSPSGQPSRQNPTVSSQERPAASTSASTSDPQSPNSTGDGNGGSNNSGRGLSGGAIAGIAVGVAVPIIAVGLYLAYRFGKRSNGGSQMSDRRGAPTLDGAKEPGIYEQPQIGGIQ</sequence>
<keyword evidence="4" id="KW-1185">Reference proteome</keyword>
<feature type="compositionally biased region" description="Polar residues" evidence="1">
    <location>
        <begin position="273"/>
        <end position="297"/>
    </location>
</feature>
<evidence type="ECO:0000256" key="1">
    <source>
        <dbReference type="SAM" id="MobiDB-lite"/>
    </source>
</evidence>
<gene>
    <name evidence="3" type="ORF">Dda_0441</name>
</gene>
<comment type="caution">
    <text evidence="3">The sequence shown here is derived from an EMBL/GenBank/DDBJ whole genome shotgun (WGS) entry which is preliminary data.</text>
</comment>
<evidence type="ECO:0000256" key="2">
    <source>
        <dbReference type="SAM" id="Phobius"/>
    </source>
</evidence>
<accession>A0AAD6NLZ3</accession>
<keyword evidence="2" id="KW-1133">Transmembrane helix</keyword>
<feature type="region of interest" description="Disordered" evidence="1">
    <location>
        <begin position="360"/>
        <end position="394"/>
    </location>
</feature>
<name>A0AAD6NLZ3_DREDA</name>
<dbReference type="Proteomes" id="UP001221413">
    <property type="component" value="Unassembled WGS sequence"/>
</dbReference>
<keyword evidence="2" id="KW-0472">Membrane</keyword>
<feature type="region of interest" description="Disordered" evidence="1">
    <location>
        <begin position="266"/>
        <end position="326"/>
    </location>
</feature>